<sequence length="338" mass="36282">MTTPTDIIATLPYLVGVPPDPGLVVLAMRGRGVHSAFRGDLDRLDAAGDPLKRAAAPVDTAASEGCTALVIVAYGPPERVTPYVDGLLSAARERALTVLDALRVTEGRYWSYTCGRAGCCPAGGTVVNVDSSTIPADAVLHGLVPVQPLHSAAGDAARVRALLEPVGGEERAAMDALAEKAEARARLMLERGMRGALTDRGLSAALAAVRAERSGRGITGREELAWLGTYLTETRVRDEMWARITAETAPAHQELWSRVARHLPRRLRAAPASLLAVAAWQRDDRALAAAALDAALTADPGYSMAVLMSRALAWGLPVERWREFTPRWLRERSEYPEE</sequence>
<proteinExistence type="predicted"/>
<dbReference type="Proteomes" id="UP000189004">
    <property type="component" value="Unassembled WGS sequence"/>
</dbReference>
<protein>
    <recommendedName>
        <fullName evidence="3">DUF4192 domain-containing protein</fullName>
    </recommendedName>
</protein>
<dbReference type="STRING" id="501010.NOSIN_15615"/>
<accession>A0A1V3C9B4</accession>
<reference evidence="2" key="1">
    <citation type="submission" date="2016-08" db="EMBL/GenBank/DDBJ databases">
        <authorList>
            <person name="Tokovenko B."/>
            <person name="Kalinowski J."/>
        </authorList>
    </citation>
    <scope>NUCLEOTIDE SEQUENCE [LARGE SCALE GENOMIC DNA]</scope>
    <source>
        <strain evidence="2">UTMC102</strain>
    </source>
</reference>
<gene>
    <name evidence="1" type="ORF">NOSIN_15615</name>
</gene>
<evidence type="ECO:0008006" key="3">
    <source>
        <dbReference type="Google" id="ProtNLM"/>
    </source>
</evidence>
<organism evidence="1 2">
    <name type="scientific">Nocardiopsis sinuspersici</name>
    <dbReference type="NCBI Taxonomy" id="501010"/>
    <lineage>
        <taxon>Bacteria</taxon>
        <taxon>Bacillati</taxon>
        <taxon>Actinomycetota</taxon>
        <taxon>Actinomycetes</taxon>
        <taxon>Streptosporangiales</taxon>
        <taxon>Nocardiopsidaceae</taxon>
        <taxon>Nocardiopsis</taxon>
    </lineage>
</organism>
<keyword evidence="2" id="KW-1185">Reference proteome</keyword>
<evidence type="ECO:0000313" key="1">
    <source>
        <dbReference type="EMBL" id="OOC57242.1"/>
    </source>
</evidence>
<evidence type="ECO:0000313" key="2">
    <source>
        <dbReference type="Proteomes" id="UP000189004"/>
    </source>
</evidence>
<dbReference type="InterPro" id="IPR025447">
    <property type="entry name" value="DUF4192"/>
</dbReference>
<dbReference type="AlphaFoldDB" id="A0A1V3C9B4"/>
<comment type="caution">
    <text evidence="1">The sequence shown here is derived from an EMBL/GenBank/DDBJ whole genome shotgun (WGS) entry which is preliminary data.</text>
</comment>
<name>A0A1V3C9B4_9ACTN</name>
<dbReference type="EMBL" id="MCOK01000001">
    <property type="protein sequence ID" value="OOC57242.1"/>
    <property type="molecule type" value="Genomic_DNA"/>
</dbReference>
<dbReference type="Pfam" id="PF13830">
    <property type="entry name" value="DUF4192"/>
    <property type="match status" value="1"/>
</dbReference>